<name>A0A2R6NW13_9APHY</name>
<organism evidence="2 3">
    <name type="scientific">Hermanssonia centrifuga</name>
    <dbReference type="NCBI Taxonomy" id="98765"/>
    <lineage>
        <taxon>Eukaryota</taxon>
        <taxon>Fungi</taxon>
        <taxon>Dikarya</taxon>
        <taxon>Basidiomycota</taxon>
        <taxon>Agaricomycotina</taxon>
        <taxon>Agaricomycetes</taxon>
        <taxon>Polyporales</taxon>
        <taxon>Meruliaceae</taxon>
        <taxon>Hermanssonia</taxon>
    </lineage>
</organism>
<gene>
    <name evidence="2" type="ORF">PHLCEN_2v7614</name>
</gene>
<keyword evidence="3" id="KW-1185">Reference proteome</keyword>
<accession>A0A2R6NW13</accession>
<dbReference type="Proteomes" id="UP000186601">
    <property type="component" value="Unassembled WGS sequence"/>
</dbReference>
<feature type="signal peptide" evidence="1">
    <location>
        <begin position="1"/>
        <end position="19"/>
    </location>
</feature>
<evidence type="ECO:0000313" key="2">
    <source>
        <dbReference type="EMBL" id="PSR77987.1"/>
    </source>
</evidence>
<evidence type="ECO:0000256" key="1">
    <source>
        <dbReference type="SAM" id="SignalP"/>
    </source>
</evidence>
<protein>
    <submittedName>
        <fullName evidence="2">Uncharacterized protein</fullName>
    </submittedName>
</protein>
<sequence>MMFKSALFVAALAVSAVSGNEIVRRAESLVARQGEVIIPGLSSNESATCSSECTGPLQTWQTAVTQGQTNATAALMTICTDTFVSQLAECFDCVAPVAQQEGNTTFVSATQADFDGESWARWKCKKKILISWLALTNNCDLAGLNVSSVTIKASGAPTSYSLSGMAMLGVVAAVVALCL</sequence>
<comment type="caution">
    <text evidence="2">The sequence shown here is derived from an EMBL/GenBank/DDBJ whole genome shotgun (WGS) entry which is preliminary data.</text>
</comment>
<reference evidence="2 3" key="1">
    <citation type="submission" date="2018-02" db="EMBL/GenBank/DDBJ databases">
        <title>Genome sequence of the basidiomycete white-rot fungus Phlebia centrifuga.</title>
        <authorList>
            <person name="Granchi Z."/>
            <person name="Peng M."/>
            <person name="de Vries R.P."/>
            <person name="Hilden K."/>
            <person name="Makela M.R."/>
            <person name="Grigoriev I."/>
            <person name="Riley R."/>
        </authorList>
    </citation>
    <scope>NUCLEOTIDE SEQUENCE [LARGE SCALE GENOMIC DNA]</scope>
    <source>
        <strain evidence="2 3">FBCC195</strain>
    </source>
</reference>
<feature type="chain" id="PRO_5015309028" evidence="1">
    <location>
        <begin position="20"/>
        <end position="179"/>
    </location>
</feature>
<dbReference type="EMBL" id="MLYV02000764">
    <property type="protein sequence ID" value="PSR77987.1"/>
    <property type="molecule type" value="Genomic_DNA"/>
</dbReference>
<dbReference type="AlphaFoldDB" id="A0A2R6NW13"/>
<proteinExistence type="predicted"/>
<keyword evidence="1" id="KW-0732">Signal</keyword>
<evidence type="ECO:0000313" key="3">
    <source>
        <dbReference type="Proteomes" id="UP000186601"/>
    </source>
</evidence>